<feature type="domain" description="N-acetyltransferase" evidence="1">
    <location>
        <begin position="131"/>
        <end position="269"/>
    </location>
</feature>
<reference evidence="2" key="1">
    <citation type="submission" date="2020-10" db="EMBL/GenBank/DDBJ databases">
        <authorList>
            <person name="Gilroy R."/>
        </authorList>
    </citation>
    <scope>NUCLEOTIDE SEQUENCE</scope>
    <source>
        <strain evidence="2">ChiHcec3-11533</strain>
    </source>
</reference>
<accession>A0A9D1IDE5</accession>
<dbReference type="Proteomes" id="UP000824072">
    <property type="component" value="Unassembled WGS sequence"/>
</dbReference>
<proteinExistence type="predicted"/>
<name>A0A9D1IDE5_9FIRM</name>
<organism evidence="2 3">
    <name type="scientific">Candidatus Pullichristensenella excrementigallinarum</name>
    <dbReference type="NCBI Taxonomy" id="2840907"/>
    <lineage>
        <taxon>Bacteria</taxon>
        <taxon>Bacillati</taxon>
        <taxon>Bacillota</taxon>
        <taxon>Clostridia</taxon>
        <taxon>Candidatus Pullichristensenella</taxon>
    </lineage>
</organism>
<comment type="caution">
    <text evidence="2">The sequence shown here is derived from an EMBL/GenBank/DDBJ whole genome shotgun (WGS) entry which is preliminary data.</text>
</comment>
<dbReference type="EMBL" id="DVMU01000135">
    <property type="protein sequence ID" value="HIU34117.1"/>
    <property type="molecule type" value="Genomic_DNA"/>
</dbReference>
<dbReference type="AlphaFoldDB" id="A0A9D1IDE5"/>
<evidence type="ECO:0000259" key="1">
    <source>
        <dbReference type="PROSITE" id="PS51186"/>
    </source>
</evidence>
<sequence>MILRNPREPISGEVPENAFEAVEERSGERLGASVVHLETNPVLFSNRPVQMRLEFEGQGAAIGQLVGAAIARARAIAKEEQLPARLYAPCAPEDQELLSALAPYGFQDTDGLVRMSLKRPLPPMTTTPAGCVIVNDDLSDPEERTYFLERYNQLYQAQRDVSWLVELSGRKLFQRLLCVSPKGLAGEILLYLSDGAGRVAYLQTSRRWRNMGMGTHMLMLACNYFENLGIYTVEADVRARIPFLLRTFERAGFRQEKLLMRYPGIDIAP</sequence>
<protein>
    <submittedName>
        <fullName evidence="2">GNAT family N-acetyltransferase</fullName>
    </submittedName>
</protein>
<dbReference type="Gene3D" id="3.40.630.30">
    <property type="match status" value="1"/>
</dbReference>
<dbReference type="GO" id="GO:0016747">
    <property type="term" value="F:acyltransferase activity, transferring groups other than amino-acyl groups"/>
    <property type="evidence" value="ECO:0007669"/>
    <property type="project" value="InterPro"/>
</dbReference>
<gene>
    <name evidence="2" type="ORF">IAB02_06090</name>
</gene>
<evidence type="ECO:0000313" key="2">
    <source>
        <dbReference type="EMBL" id="HIU34117.1"/>
    </source>
</evidence>
<dbReference type="InterPro" id="IPR016181">
    <property type="entry name" value="Acyl_CoA_acyltransferase"/>
</dbReference>
<dbReference type="PROSITE" id="PS51186">
    <property type="entry name" value="GNAT"/>
    <property type="match status" value="1"/>
</dbReference>
<evidence type="ECO:0000313" key="3">
    <source>
        <dbReference type="Proteomes" id="UP000824072"/>
    </source>
</evidence>
<dbReference type="SUPFAM" id="SSF55729">
    <property type="entry name" value="Acyl-CoA N-acyltransferases (Nat)"/>
    <property type="match status" value="1"/>
</dbReference>
<dbReference type="InterPro" id="IPR000182">
    <property type="entry name" value="GNAT_dom"/>
</dbReference>
<reference evidence="2" key="2">
    <citation type="journal article" date="2021" name="PeerJ">
        <title>Extensive microbial diversity within the chicken gut microbiome revealed by metagenomics and culture.</title>
        <authorList>
            <person name="Gilroy R."/>
            <person name="Ravi A."/>
            <person name="Getino M."/>
            <person name="Pursley I."/>
            <person name="Horton D.L."/>
            <person name="Alikhan N.F."/>
            <person name="Baker D."/>
            <person name="Gharbi K."/>
            <person name="Hall N."/>
            <person name="Watson M."/>
            <person name="Adriaenssens E.M."/>
            <person name="Foster-Nyarko E."/>
            <person name="Jarju S."/>
            <person name="Secka A."/>
            <person name="Antonio M."/>
            <person name="Oren A."/>
            <person name="Chaudhuri R.R."/>
            <person name="La Ragione R."/>
            <person name="Hildebrand F."/>
            <person name="Pallen M.J."/>
        </authorList>
    </citation>
    <scope>NUCLEOTIDE SEQUENCE</scope>
    <source>
        <strain evidence="2">ChiHcec3-11533</strain>
    </source>
</reference>